<name>A0A3M7LEC6_9FLAO</name>
<organism evidence="2 3">
    <name type="scientific">Chryseobacterium nematophagum</name>
    <dbReference type="NCBI Taxonomy" id="2305228"/>
    <lineage>
        <taxon>Bacteria</taxon>
        <taxon>Pseudomonadati</taxon>
        <taxon>Bacteroidota</taxon>
        <taxon>Flavobacteriia</taxon>
        <taxon>Flavobacteriales</taxon>
        <taxon>Weeksellaceae</taxon>
        <taxon>Chryseobacterium group</taxon>
        <taxon>Chryseobacterium</taxon>
    </lineage>
</organism>
<evidence type="ECO:0000313" key="2">
    <source>
        <dbReference type="EMBL" id="RMZ60414.1"/>
    </source>
</evidence>
<dbReference type="Proteomes" id="UP000267524">
    <property type="component" value="Unassembled WGS sequence"/>
</dbReference>
<keyword evidence="3" id="KW-1185">Reference proteome</keyword>
<evidence type="ECO:0000256" key="1">
    <source>
        <dbReference type="SAM" id="Phobius"/>
    </source>
</evidence>
<dbReference type="SUPFAM" id="SSF52777">
    <property type="entry name" value="CoA-dependent acyltransferases"/>
    <property type="match status" value="1"/>
</dbReference>
<dbReference type="AlphaFoldDB" id="A0A3M7LEC6"/>
<accession>A0A3M7LEC6</accession>
<comment type="caution">
    <text evidence="2">The sequence shown here is derived from an EMBL/GenBank/DDBJ whole genome shotgun (WGS) entry which is preliminary data.</text>
</comment>
<gene>
    <name evidence="2" type="ORF">D1632_05620</name>
</gene>
<reference evidence="2 3" key="1">
    <citation type="submission" date="2018-08" db="EMBL/GenBank/DDBJ databases">
        <title>Chryseobacterium nematophagum: a novel matrix digesting pathogen of nematodes.</title>
        <authorList>
            <person name="Page A."/>
            <person name="Roberts M."/>
            <person name="Felix M.-A."/>
            <person name="Weir W."/>
        </authorList>
    </citation>
    <scope>NUCLEOTIDE SEQUENCE [LARGE SCALE GENOMIC DNA]</scope>
    <source>
        <strain evidence="2 3">JUb275</strain>
    </source>
</reference>
<keyword evidence="1" id="KW-1133">Transmembrane helix</keyword>
<dbReference type="Gene3D" id="3.30.559.30">
    <property type="entry name" value="Nonribosomal peptide synthetase, condensation domain"/>
    <property type="match status" value="1"/>
</dbReference>
<dbReference type="EMBL" id="QWIV01000008">
    <property type="protein sequence ID" value="RMZ60414.1"/>
    <property type="molecule type" value="Genomic_DNA"/>
</dbReference>
<keyword evidence="1" id="KW-0472">Membrane</keyword>
<keyword evidence="1" id="KW-0812">Transmembrane</keyword>
<proteinExistence type="predicted"/>
<evidence type="ECO:0008006" key="4">
    <source>
        <dbReference type="Google" id="ProtNLM"/>
    </source>
</evidence>
<feature type="transmembrane region" description="Helical" evidence="1">
    <location>
        <begin position="56"/>
        <end position="77"/>
    </location>
</feature>
<protein>
    <recommendedName>
        <fullName evidence="4">Condensation domain-containing protein</fullName>
    </recommendedName>
</protein>
<evidence type="ECO:0000313" key="3">
    <source>
        <dbReference type="Proteomes" id="UP000267524"/>
    </source>
</evidence>
<sequence length="82" mass="9837">MGTPVANRHHSGLEDLIGFFVNTLVLRAELDFNLDISDYLVISRLWFLLHRFIRMYLLRSLLMSYWIIMMPRVILFFRLCSD</sequence>